<keyword evidence="6" id="KW-0067">ATP-binding</keyword>
<gene>
    <name evidence="10" type="ORF">MNBD_DELTA01-429</name>
</gene>
<dbReference type="InterPro" id="IPR018317">
    <property type="entry name" value="QueC"/>
</dbReference>
<dbReference type="CDD" id="cd01995">
    <property type="entry name" value="QueC-like"/>
    <property type="match status" value="1"/>
</dbReference>
<evidence type="ECO:0000256" key="4">
    <source>
        <dbReference type="ARBA" id="ARBA00022741"/>
    </source>
</evidence>
<comment type="catalytic activity">
    <reaction evidence="9">
        <text>7-carboxy-7-carbaguanine + NH4(+) + 2 ATP = 7-cyano-7-carbaguanine + 2 AMP + 2 diphosphate + 2 H(+)</text>
        <dbReference type="Rhea" id="RHEA:27982"/>
        <dbReference type="ChEBI" id="CHEBI:15378"/>
        <dbReference type="ChEBI" id="CHEBI:28938"/>
        <dbReference type="ChEBI" id="CHEBI:30616"/>
        <dbReference type="ChEBI" id="CHEBI:33019"/>
        <dbReference type="ChEBI" id="CHEBI:45075"/>
        <dbReference type="ChEBI" id="CHEBI:61036"/>
        <dbReference type="ChEBI" id="CHEBI:456215"/>
        <dbReference type="EC" id="6.3.4.20"/>
    </reaction>
</comment>
<name>A0A3B0QYD8_9ZZZZ</name>
<evidence type="ECO:0000256" key="3">
    <source>
        <dbReference type="ARBA" id="ARBA00022723"/>
    </source>
</evidence>
<proteinExistence type="inferred from homology"/>
<dbReference type="Pfam" id="PF06508">
    <property type="entry name" value="QueC"/>
    <property type="match status" value="1"/>
</dbReference>
<dbReference type="InterPro" id="IPR014729">
    <property type="entry name" value="Rossmann-like_a/b/a_fold"/>
</dbReference>
<dbReference type="Gene3D" id="3.40.50.620">
    <property type="entry name" value="HUPs"/>
    <property type="match status" value="1"/>
</dbReference>
<evidence type="ECO:0000256" key="5">
    <source>
        <dbReference type="ARBA" id="ARBA00022833"/>
    </source>
</evidence>
<dbReference type="PIRSF" id="PIRSF006293">
    <property type="entry name" value="ExsB"/>
    <property type="match status" value="1"/>
</dbReference>
<dbReference type="AlphaFoldDB" id="A0A3B0QYD8"/>
<reference evidence="10" key="1">
    <citation type="submission" date="2018-06" db="EMBL/GenBank/DDBJ databases">
        <authorList>
            <person name="Zhirakovskaya E."/>
        </authorList>
    </citation>
    <scope>NUCLEOTIDE SEQUENCE</scope>
</reference>
<evidence type="ECO:0000256" key="8">
    <source>
        <dbReference type="ARBA" id="ARBA00039149"/>
    </source>
</evidence>
<keyword evidence="3" id="KW-0479">Metal-binding</keyword>
<evidence type="ECO:0000256" key="9">
    <source>
        <dbReference type="ARBA" id="ARBA00047890"/>
    </source>
</evidence>
<evidence type="ECO:0000256" key="2">
    <source>
        <dbReference type="ARBA" id="ARBA00022598"/>
    </source>
</evidence>
<keyword evidence="5" id="KW-0862">Zinc</keyword>
<dbReference type="EC" id="6.3.4.20" evidence="8"/>
<sequence length="225" mass="24330">MKNLSVVLVSGGLDSAVTTAIAAGSGEIALLHVNYGQKTEERELTAFGAIADHYGAEKRFIVDMRYMKAIGGSTLTSSSEDIPQGDLEREGIPSTYVPFRNAQLLGAGVAWAEAIGASSVYIGAVEEDSSGYPDCRRSFFQAYEKAIEEGTRPETSIKIVTPLIEMKKSDIVVRGLALKTPFEHTWSCYSDSTLACGACDSCLLRLRGFEQAGSRDPIAYRDQVR</sequence>
<comment type="pathway">
    <text evidence="1">Purine metabolism; 7-cyano-7-deazaguanine biosynthesis.</text>
</comment>
<dbReference type="SUPFAM" id="SSF52402">
    <property type="entry name" value="Adenine nucleotide alpha hydrolases-like"/>
    <property type="match status" value="1"/>
</dbReference>
<keyword evidence="4" id="KW-0547">Nucleotide-binding</keyword>
<organism evidence="10">
    <name type="scientific">hydrothermal vent metagenome</name>
    <dbReference type="NCBI Taxonomy" id="652676"/>
    <lineage>
        <taxon>unclassified sequences</taxon>
        <taxon>metagenomes</taxon>
        <taxon>ecological metagenomes</taxon>
    </lineage>
</organism>
<dbReference type="EMBL" id="UOEA01000080">
    <property type="protein sequence ID" value="VAV85071.1"/>
    <property type="molecule type" value="Genomic_DNA"/>
</dbReference>
<dbReference type="GO" id="GO:0046872">
    <property type="term" value="F:metal ion binding"/>
    <property type="evidence" value="ECO:0007669"/>
    <property type="project" value="UniProtKB-KW"/>
</dbReference>
<comment type="similarity">
    <text evidence="7">Belongs to the QueC family.</text>
</comment>
<dbReference type="PANTHER" id="PTHR42914:SF1">
    <property type="entry name" value="7-CYANO-7-DEAZAGUANINE SYNTHASE"/>
    <property type="match status" value="1"/>
</dbReference>
<dbReference type="NCBIfam" id="TIGR00364">
    <property type="entry name" value="7-cyano-7-deazaguanine synthase QueC"/>
    <property type="match status" value="1"/>
</dbReference>
<dbReference type="GO" id="GO:0016874">
    <property type="term" value="F:ligase activity"/>
    <property type="evidence" value="ECO:0007669"/>
    <property type="project" value="UniProtKB-KW"/>
</dbReference>
<evidence type="ECO:0000256" key="1">
    <source>
        <dbReference type="ARBA" id="ARBA00005061"/>
    </source>
</evidence>
<accession>A0A3B0QYD8</accession>
<dbReference type="GO" id="GO:0005524">
    <property type="term" value="F:ATP binding"/>
    <property type="evidence" value="ECO:0007669"/>
    <property type="project" value="UniProtKB-KW"/>
</dbReference>
<protein>
    <recommendedName>
        <fullName evidence="8">7-cyano-7-deazaguanine synthase</fullName>
        <ecNumber evidence="8">6.3.4.20</ecNumber>
    </recommendedName>
</protein>
<evidence type="ECO:0000256" key="7">
    <source>
        <dbReference type="ARBA" id="ARBA00037993"/>
    </source>
</evidence>
<dbReference type="HAMAP" id="MF_01633">
    <property type="entry name" value="QueC"/>
    <property type="match status" value="1"/>
</dbReference>
<evidence type="ECO:0000313" key="10">
    <source>
        <dbReference type="EMBL" id="VAV85071.1"/>
    </source>
</evidence>
<keyword evidence="2 10" id="KW-0436">Ligase</keyword>
<evidence type="ECO:0000256" key="6">
    <source>
        <dbReference type="ARBA" id="ARBA00022840"/>
    </source>
</evidence>
<dbReference type="PANTHER" id="PTHR42914">
    <property type="entry name" value="7-CYANO-7-DEAZAGUANINE SYNTHASE"/>
    <property type="match status" value="1"/>
</dbReference>